<accession>A0A803NIU8</accession>
<sequence>MAQSQYGSGFILGPRKVPKSLGNLWPSLPKPDLVMVKNPMRMGATGQVGRLYPRHPLHSLLVKVVDGPHTSYVVSLMSVVGFQQLVFLLQAPDLKLGLSKFGKNGVIGIMQVIVVSLAWAKAKASTLLHDAQVSMGSFEALLATQSKSLDRNGVASLPTLGARRFSKASTSTVSPTGVKA</sequence>
<evidence type="ECO:0000313" key="2">
    <source>
        <dbReference type="Proteomes" id="UP000596661"/>
    </source>
</evidence>
<reference evidence="1" key="2">
    <citation type="submission" date="2021-03" db="UniProtKB">
        <authorList>
            <consortium name="EnsemblPlants"/>
        </authorList>
    </citation>
    <scope>IDENTIFICATION</scope>
</reference>
<name>A0A803NIU8_CANSA</name>
<protein>
    <submittedName>
        <fullName evidence="1">Uncharacterized protein</fullName>
    </submittedName>
</protein>
<reference evidence="1" key="1">
    <citation type="submission" date="2018-11" db="EMBL/GenBank/DDBJ databases">
        <authorList>
            <person name="Grassa J C."/>
        </authorList>
    </citation>
    <scope>NUCLEOTIDE SEQUENCE [LARGE SCALE GENOMIC DNA]</scope>
</reference>
<evidence type="ECO:0000313" key="1">
    <source>
        <dbReference type="EnsemblPlants" id="cds.evm.model.01.1876"/>
    </source>
</evidence>
<dbReference type="AlphaFoldDB" id="A0A803NIU8"/>
<dbReference type="EMBL" id="UZAU01000053">
    <property type="status" value="NOT_ANNOTATED_CDS"/>
    <property type="molecule type" value="Genomic_DNA"/>
</dbReference>
<dbReference type="EnsemblPlants" id="evm.model.01.1876">
    <property type="protein sequence ID" value="cds.evm.model.01.1876"/>
    <property type="gene ID" value="evm.TU.01.1876"/>
</dbReference>
<keyword evidence="2" id="KW-1185">Reference proteome</keyword>
<organism evidence="1 2">
    <name type="scientific">Cannabis sativa</name>
    <name type="common">Hemp</name>
    <name type="synonym">Marijuana</name>
    <dbReference type="NCBI Taxonomy" id="3483"/>
    <lineage>
        <taxon>Eukaryota</taxon>
        <taxon>Viridiplantae</taxon>
        <taxon>Streptophyta</taxon>
        <taxon>Embryophyta</taxon>
        <taxon>Tracheophyta</taxon>
        <taxon>Spermatophyta</taxon>
        <taxon>Magnoliopsida</taxon>
        <taxon>eudicotyledons</taxon>
        <taxon>Gunneridae</taxon>
        <taxon>Pentapetalae</taxon>
        <taxon>rosids</taxon>
        <taxon>fabids</taxon>
        <taxon>Rosales</taxon>
        <taxon>Cannabaceae</taxon>
        <taxon>Cannabis</taxon>
    </lineage>
</organism>
<dbReference type="Gramene" id="evm.model.01.1876">
    <property type="protein sequence ID" value="cds.evm.model.01.1876"/>
    <property type="gene ID" value="evm.TU.01.1876"/>
</dbReference>
<dbReference type="Proteomes" id="UP000596661">
    <property type="component" value="Chromosome 1"/>
</dbReference>
<proteinExistence type="predicted"/>